<dbReference type="GO" id="GO:0005524">
    <property type="term" value="F:ATP binding"/>
    <property type="evidence" value="ECO:0007669"/>
    <property type="project" value="InterPro"/>
</dbReference>
<comment type="caution">
    <text evidence="1">The sequence shown here is derived from an EMBL/GenBank/DDBJ whole genome shotgun (WGS) entry which is preliminary data.</text>
</comment>
<evidence type="ECO:0000313" key="1">
    <source>
        <dbReference type="EMBL" id="OEJ14637.1"/>
    </source>
</evidence>
<sequence>MKRYLTIKNFRNINPIIVSKDASDKEKENEVKYGRLYLNGDVEQGALISIIGANGTGKSNILSAIEKAFKGDIDDKIDNPKIEGFIGCKPELEVFIESDSGLIYKGKCETIEVKKQGYGDEYEYKYKLVWELEENKINTDSILIKDYLLKITDYIFKTEMNIDENNNKKNIDENNIIYRWNYIYDIYKNNYELDNKSKKEYTYEDILNYTVSKIMDIISKYKENENIDKLKLLISLLDKTFYRENETSKYCEFNFNENLIDKNYFEKLLYILKEIECKDINIYVHRENIKDSELTVKCYGTRIDNIIYKSNFLRSLFKASDNMEMYNNLIENYTDILLDVAFTKQTESEINKLFESTVSKKFNELYKSDNEYKFKIALEERTIKIYFETKNGLTNLENESEGFNWFFSLFFNTINPNELKKGDIIIIDEPEQHLSVPLIKELRKFLKEFAKDNGITIVTSTQIPYFADINYLDELKIVEPKQDGMGVKIENDFSATYGKVDTLEKIINAFGVKHIDVMRDTKIVYVEGIIDYNYITAFKLLMEYIENKEINTAFMPINGVGRPNDERQKNDIIDSLFKLSSKPILLIDSDISADQFTELAEGTSLKITQLKDINPNFITIEDLFDDKDKQIYKICKNHKDALISALFKNNIIDYYNDKKISQTTIDNFFKVIREID</sequence>
<gene>
    <name evidence="1" type="ORF">BFL38_07285</name>
</gene>
<dbReference type="GO" id="GO:0016887">
    <property type="term" value="F:ATP hydrolysis activity"/>
    <property type="evidence" value="ECO:0007669"/>
    <property type="project" value="InterPro"/>
</dbReference>
<dbReference type="RefSeq" id="WP_069726149.1">
    <property type="nucleotide sequence ID" value="NZ_MDCO01000009.1"/>
</dbReference>
<protein>
    <submittedName>
        <fullName evidence="1">Uncharacterized protein</fullName>
    </submittedName>
</protein>
<accession>A0A1E5NEV1</accession>
<dbReference type="InterPro" id="IPR027417">
    <property type="entry name" value="P-loop_NTPase"/>
</dbReference>
<dbReference type="SUPFAM" id="SSF52540">
    <property type="entry name" value="P-loop containing nucleoside triphosphate hydrolases"/>
    <property type="match status" value="1"/>
</dbReference>
<dbReference type="EMBL" id="MDCO01000009">
    <property type="protein sequence ID" value="OEJ14637.1"/>
    <property type="molecule type" value="Genomic_DNA"/>
</dbReference>
<name>A0A1E5NEV1_9SPIR</name>
<dbReference type="PANTHER" id="PTHR43581">
    <property type="entry name" value="ATP/GTP PHOSPHATASE"/>
    <property type="match status" value="1"/>
</dbReference>
<dbReference type="AlphaFoldDB" id="A0A1E5NEV1"/>
<dbReference type="PANTHER" id="PTHR43581:SF2">
    <property type="entry name" value="EXCINUCLEASE ATPASE SUBUNIT"/>
    <property type="match status" value="1"/>
</dbReference>
<dbReference type="Proteomes" id="UP000095247">
    <property type="component" value="Unassembled WGS sequence"/>
</dbReference>
<dbReference type="InterPro" id="IPR051396">
    <property type="entry name" value="Bact_Antivir_Def_Nuclease"/>
</dbReference>
<proteinExistence type="predicted"/>
<dbReference type="Gene3D" id="3.40.50.300">
    <property type="entry name" value="P-loop containing nucleotide triphosphate hydrolases"/>
    <property type="match status" value="1"/>
</dbReference>
<reference evidence="1 2" key="1">
    <citation type="submission" date="2016-08" db="EMBL/GenBank/DDBJ databases">
        <title>Characterization and recognition of Brachyspira hampsonii sp. nov., a novel intestinal spirochete that is pathogenic to pigs.</title>
        <authorList>
            <person name="Mirajkar N."/>
            <person name="La T."/>
            <person name="Phillips N."/>
            <person name="Hampson D."/>
            <person name="Gebhart C."/>
        </authorList>
    </citation>
    <scope>NUCLEOTIDE SEQUENCE [LARGE SCALE GENOMIC DNA]</scope>
    <source>
        <strain evidence="1 2">P280/1</strain>
    </source>
</reference>
<organism evidence="1 2">
    <name type="scientific">Brachyspira hampsonii</name>
    <dbReference type="NCBI Taxonomy" id="1287055"/>
    <lineage>
        <taxon>Bacteria</taxon>
        <taxon>Pseudomonadati</taxon>
        <taxon>Spirochaetota</taxon>
        <taxon>Spirochaetia</taxon>
        <taxon>Brachyspirales</taxon>
        <taxon>Brachyspiraceae</taxon>
        <taxon>Brachyspira</taxon>
    </lineage>
</organism>
<evidence type="ECO:0000313" key="2">
    <source>
        <dbReference type="Proteomes" id="UP000095247"/>
    </source>
</evidence>